<sequence>MHTRSHALTPVNASMMKPLSENSLPYTESDNSARDARHGRNTTASTVSCHSNHYDKSVIEDGVQMHDFSSPTPSKSRGKSPDPNRFVAERPPRINPRVGTGLTVSKTDNSSFEDQAASEWETVAGDDASESYPEASIKPLRRQGNFLGYSPQNGIPQNNHNVWAPQTESFELVSHSGPSVRVQPRSSPRLHSFNSSSSFYSDLSKQSGNDANIYGKSPIPCDPEDFPTDNRAQQQIKTYSHASSDSHDDPFKYDNETYSGFLRPSAEREVSDALHKAGVAVSSKETIPRSPEGNIPNASQRGAPVASFYHAGAIRDKDTRRAPIPDRRLTGEIAALDKNRPLTGTEGDWQTVTSEQALNSMQQEYLDSIAKGTGSSLADVSDVTERGHQLRTYSSTDRIIRHPYGDNPYDSYHIRRDRGTNLAVSVPRYGGGPGTFASNTARKFVQPMSRLPESAARFSNIFRRDQNEQTPDGILLSDLDPNRASYQSLDSDAIPNSNTADSNLPNGQKFFSWNRIRETLGREPPKTPLTILDQPLYRHGIQDSDNSNKSKHIPHDNFLKELPSLPFPLVSLPEAQMLQQFKRQRGEEDHTESAGNFAARGRSNTISTAASPGLPVTPSPPKRSFWAISPESGITRPAPTHQPKSLRQRFRRRDSSERISEMLVSSSAILDTPPSAKPQSSTHRTWYRGQQPSFSTPRARQSQPRGFSSSIRSRRFRPDSEPLDGSPFTLAETRLIEEARENMFYHRQRTDMVAQRGKRLFIWIMILTLFFPFIGPVVLYGKLNSAISWYTHGEIQCLTQDQRGILKQQLVVEAVLYTALIIALSVHYSIYN</sequence>
<dbReference type="AlphaFoldDB" id="A0A1C3YID5"/>
<dbReference type="Proteomes" id="UP000070720">
    <property type="component" value="Chromosome 1"/>
</dbReference>
<gene>
    <name evidence="3" type="ORF">FGRAMPH1_01T02323</name>
</gene>
<proteinExistence type="predicted"/>
<feature type="region of interest" description="Disordered" evidence="1">
    <location>
        <begin position="583"/>
        <end position="724"/>
    </location>
</feature>
<dbReference type="EMBL" id="HG970332">
    <property type="protein sequence ID" value="SCB64145.1"/>
    <property type="molecule type" value="Genomic_DNA"/>
</dbReference>
<reference evidence="4" key="1">
    <citation type="journal article" date="2007" name="Science">
        <title>The Fusarium graminearum genome reveals a link between localized polymorphism and pathogen specialization.</title>
        <authorList>
            <person name="Cuomo C.A."/>
            <person name="Gueldener U."/>
            <person name="Xu J.-R."/>
            <person name="Trail F."/>
            <person name="Turgeon B.G."/>
            <person name="Di Pietro A."/>
            <person name="Walton J.D."/>
            <person name="Ma L.-J."/>
            <person name="Baker S.E."/>
            <person name="Rep M."/>
            <person name="Adam G."/>
            <person name="Antoniw J."/>
            <person name="Baldwin T."/>
            <person name="Calvo S.E."/>
            <person name="Chang Y.-L."/>
            <person name="DeCaprio D."/>
            <person name="Gale L.R."/>
            <person name="Gnerre S."/>
            <person name="Goswami R.S."/>
            <person name="Hammond-Kosack K."/>
            <person name="Harris L.J."/>
            <person name="Hilburn K."/>
            <person name="Kennell J.C."/>
            <person name="Kroken S."/>
            <person name="Magnuson J.K."/>
            <person name="Mannhaupt G."/>
            <person name="Mauceli E.W."/>
            <person name="Mewes H.-W."/>
            <person name="Mitterbauer R."/>
            <person name="Muehlbauer G."/>
            <person name="Muensterkoetter M."/>
            <person name="Nelson D."/>
            <person name="O'Donnell K."/>
            <person name="Ouellet T."/>
            <person name="Qi W."/>
            <person name="Quesneville H."/>
            <person name="Roncero M.I.G."/>
            <person name="Seong K.-Y."/>
            <person name="Tetko I.V."/>
            <person name="Urban M."/>
            <person name="Waalwijk C."/>
            <person name="Ward T.J."/>
            <person name="Yao J."/>
            <person name="Birren B.W."/>
            <person name="Kistler H.C."/>
        </authorList>
    </citation>
    <scope>NUCLEOTIDE SEQUENCE [LARGE SCALE GENOMIC DNA]</scope>
    <source>
        <strain evidence="4">ATCC MYA-4620 / CBS 123657 / FGSC 9075 / NRRL 31084 / PH-1</strain>
    </source>
</reference>
<dbReference type="eggNOG" id="ENOG502RAX3">
    <property type="taxonomic scope" value="Eukaryota"/>
</dbReference>
<reference evidence="4" key="2">
    <citation type="journal article" date="2010" name="Nature">
        <title>Comparative genomics reveals mobile pathogenicity chromosomes in Fusarium.</title>
        <authorList>
            <person name="Ma L.J."/>
            <person name="van der Does H.C."/>
            <person name="Borkovich K.A."/>
            <person name="Coleman J.J."/>
            <person name="Daboussi M.J."/>
            <person name="Di Pietro A."/>
            <person name="Dufresne M."/>
            <person name="Freitag M."/>
            <person name="Grabherr M."/>
            <person name="Henrissat B."/>
            <person name="Houterman P.M."/>
            <person name="Kang S."/>
            <person name="Shim W.B."/>
            <person name="Woloshuk C."/>
            <person name="Xie X."/>
            <person name="Xu J.R."/>
            <person name="Antoniw J."/>
            <person name="Baker S.E."/>
            <person name="Bluhm B.H."/>
            <person name="Breakspear A."/>
            <person name="Brown D.W."/>
            <person name="Butchko R.A."/>
            <person name="Chapman S."/>
            <person name="Coulson R."/>
            <person name="Coutinho P.M."/>
            <person name="Danchin E.G."/>
            <person name="Diener A."/>
            <person name="Gale L.R."/>
            <person name="Gardiner D.M."/>
            <person name="Goff S."/>
            <person name="Hammond-Kosack K.E."/>
            <person name="Hilburn K."/>
            <person name="Hua-Van A."/>
            <person name="Jonkers W."/>
            <person name="Kazan K."/>
            <person name="Kodira C.D."/>
            <person name="Koehrsen M."/>
            <person name="Kumar L."/>
            <person name="Lee Y.H."/>
            <person name="Li L."/>
            <person name="Manners J.M."/>
            <person name="Miranda-Saavedra D."/>
            <person name="Mukherjee M."/>
            <person name="Park G."/>
            <person name="Park J."/>
            <person name="Park S.Y."/>
            <person name="Proctor R.H."/>
            <person name="Regev A."/>
            <person name="Ruiz-Roldan M.C."/>
            <person name="Sain D."/>
            <person name="Sakthikumar S."/>
            <person name="Sykes S."/>
            <person name="Schwartz D.C."/>
            <person name="Turgeon B.G."/>
            <person name="Wapinski I."/>
            <person name="Yoder O."/>
            <person name="Young S."/>
            <person name="Zeng Q."/>
            <person name="Zhou S."/>
            <person name="Galagan J."/>
            <person name="Cuomo C.A."/>
            <person name="Kistler H.C."/>
            <person name="Rep M."/>
        </authorList>
    </citation>
    <scope>GENOME REANNOTATION</scope>
    <source>
        <strain evidence="4">ATCC MYA-4620 / CBS 123657 / FGSC 9075 / NRRL 31084 / PH-1</strain>
    </source>
</reference>
<evidence type="ECO:0000256" key="1">
    <source>
        <dbReference type="SAM" id="MobiDB-lite"/>
    </source>
</evidence>
<evidence type="ECO:0000313" key="3">
    <source>
        <dbReference type="EMBL" id="SCB64145.1"/>
    </source>
</evidence>
<keyword evidence="2" id="KW-0472">Membrane</keyword>
<feature type="compositionally biased region" description="Polar residues" evidence="1">
    <location>
        <begin position="102"/>
        <end position="113"/>
    </location>
</feature>
<dbReference type="STRING" id="229533.A0A1C3YID5"/>
<organism evidence="3 4">
    <name type="scientific">Gibberella zeae (strain ATCC MYA-4620 / CBS 123657 / FGSC 9075 / NRRL 31084 / PH-1)</name>
    <name type="common">Wheat head blight fungus</name>
    <name type="synonym">Fusarium graminearum</name>
    <dbReference type="NCBI Taxonomy" id="229533"/>
    <lineage>
        <taxon>Eukaryota</taxon>
        <taxon>Fungi</taxon>
        <taxon>Dikarya</taxon>
        <taxon>Ascomycota</taxon>
        <taxon>Pezizomycotina</taxon>
        <taxon>Sordariomycetes</taxon>
        <taxon>Hypocreomycetidae</taxon>
        <taxon>Hypocreales</taxon>
        <taxon>Nectriaceae</taxon>
        <taxon>Fusarium</taxon>
    </lineage>
</organism>
<feature type="transmembrane region" description="Helical" evidence="2">
    <location>
        <begin position="810"/>
        <end position="830"/>
    </location>
</feature>
<keyword evidence="4" id="KW-1185">Reference proteome</keyword>
<feature type="compositionally biased region" description="Low complexity" evidence="1">
    <location>
        <begin position="186"/>
        <end position="207"/>
    </location>
</feature>
<name>A0A1C3YID5_GIBZE</name>
<feature type="compositionally biased region" description="Polar residues" evidence="1">
    <location>
        <begin position="41"/>
        <end position="51"/>
    </location>
</feature>
<feature type="compositionally biased region" description="Polar residues" evidence="1">
    <location>
        <begin position="20"/>
        <end position="30"/>
    </location>
</feature>
<evidence type="ECO:0000256" key="2">
    <source>
        <dbReference type="SAM" id="Phobius"/>
    </source>
</evidence>
<evidence type="ECO:0000313" key="4">
    <source>
        <dbReference type="Proteomes" id="UP000070720"/>
    </source>
</evidence>
<dbReference type="VEuPathDB" id="FungiDB:FGRAMPH1_01G02323"/>
<feature type="compositionally biased region" description="Polar residues" evidence="1">
    <location>
        <begin position="677"/>
        <end position="703"/>
    </location>
</feature>
<feature type="region of interest" description="Disordered" evidence="1">
    <location>
        <begin position="1"/>
        <end position="53"/>
    </location>
</feature>
<reference evidence="3 4" key="3">
    <citation type="journal article" date="2015" name="BMC Genomics">
        <title>The completed genome sequence of the pathogenic ascomycete fungus Fusarium graminearum.</title>
        <authorList>
            <person name="King R."/>
            <person name="Urban M."/>
            <person name="Hammond-Kosack M.C."/>
            <person name="Hassani-Pak K."/>
            <person name="Hammond-Kosack K.E."/>
        </authorList>
    </citation>
    <scope>NUCLEOTIDE SEQUENCE [LARGE SCALE GENOMIC DNA]</scope>
    <source>
        <strain evidence="4">ATCC MYA-4620 / CBS 123657 / FGSC 9075 / NRRL 31084 / PH-1</strain>
    </source>
</reference>
<feature type="region of interest" description="Disordered" evidence="1">
    <location>
        <begin position="65"/>
        <end position="114"/>
    </location>
</feature>
<feature type="region of interest" description="Disordered" evidence="1">
    <location>
        <begin position="174"/>
        <end position="231"/>
    </location>
</feature>
<dbReference type="InParanoid" id="A0A1C3YID5"/>
<accession>A0A1C3YID5</accession>
<keyword evidence="2" id="KW-0812">Transmembrane</keyword>
<keyword evidence="2" id="KW-1133">Transmembrane helix</keyword>
<feature type="transmembrane region" description="Helical" evidence="2">
    <location>
        <begin position="760"/>
        <end position="780"/>
    </location>
</feature>
<protein>
    <submittedName>
        <fullName evidence="3">Chromosome 1, complete genome</fullName>
    </submittedName>
</protein>
<feature type="compositionally biased region" description="Basic and acidic residues" evidence="1">
    <location>
        <begin position="79"/>
        <end position="92"/>
    </location>
</feature>